<gene>
    <name evidence="1" type="ORF">LCGC14_3046440</name>
</gene>
<comment type="caution">
    <text evidence="1">The sequence shown here is derived from an EMBL/GenBank/DDBJ whole genome shotgun (WGS) entry which is preliminary data.</text>
</comment>
<dbReference type="EMBL" id="LAZR01064083">
    <property type="protein sequence ID" value="KKK58238.1"/>
    <property type="molecule type" value="Genomic_DNA"/>
</dbReference>
<reference evidence="1" key="1">
    <citation type="journal article" date="2015" name="Nature">
        <title>Complex archaea that bridge the gap between prokaryotes and eukaryotes.</title>
        <authorList>
            <person name="Spang A."/>
            <person name="Saw J.H."/>
            <person name="Jorgensen S.L."/>
            <person name="Zaremba-Niedzwiedzka K."/>
            <person name="Martijn J."/>
            <person name="Lind A.E."/>
            <person name="van Eijk R."/>
            <person name="Schleper C."/>
            <person name="Guy L."/>
            <person name="Ettema T.J."/>
        </authorList>
    </citation>
    <scope>NUCLEOTIDE SEQUENCE</scope>
</reference>
<feature type="non-terminal residue" evidence="1">
    <location>
        <position position="98"/>
    </location>
</feature>
<name>A0A0F8WNF8_9ZZZZ</name>
<sequence>MKDPVYEKAKNEIKLAVYFAKEMIAVLGEEKALDIIGKAYQNYSNDHFSEPYLEIPMEERFPKFKESLKSDSENNKIFNIVLNENCPIFGIVIPTPKI</sequence>
<accession>A0A0F8WNF8</accession>
<protein>
    <submittedName>
        <fullName evidence="1">Uncharacterized protein</fullName>
    </submittedName>
</protein>
<proteinExistence type="predicted"/>
<organism evidence="1">
    <name type="scientific">marine sediment metagenome</name>
    <dbReference type="NCBI Taxonomy" id="412755"/>
    <lineage>
        <taxon>unclassified sequences</taxon>
        <taxon>metagenomes</taxon>
        <taxon>ecological metagenomes</taxon>
    </lineage>
</organism>
<dbReference type="AlphaFoldDB" id="A0A0F8WNF8"/>
<evidence type="ECO:0000313" key="1">
    <source>
        <dbReference type="EMBL" id="KKK58238.1"/>
    </source>
</evidence>